<evidence type="ECO:0000313" key="1">
    <source>
        <dbReference type="EMBL" id="AFZ50734.1"/>
    </source>
</evidence>
<dbReference type="AlphaFoldDB" id="K9YV19"/>
<sequence>MKVSWKSNGVISHCCKAFCVGLKLQRESTDHNQRVKQWLTERGETIALQAPKKWGMATEIIPDFIRDLWQLLTEDLNLLANTKLRGKRSILRGCNDVYQLDGDFLLMVLDQQFSMLRSREHSAQVPAKDREKVENLFKNEHREEVNTLIG</sequence>
<proteinExistence type="predicted"/>
<dbReference type="Proteomes" id="UP000010482">
    <property type="component" value="Chromosome"/>
</dbReference>
<dbReference type="EMBL" id="CP003944">
    <property type="protein sequence ID" value="AFZ50734.1"/>
    <property type="molecule type" value="Genomic_DNA"/>
</dbReference>
<dbReference type="KEGG" id="dsl:Dacsa_2097"/>
<gene>
    <name evidence="1" type="ORF">Dacsa_2097</name>
</gene>
<name>K9YV19_DACS8</name>
<organism evidence="1 2">
    <name type="scientific">Dactylococcopsis salina (strain PCC 8305)</name>
    <name type="common">Myxobactron salinum</name>
    <dbReference type="NCBI Taxonomy" id="13035"/>
    <lineage>
        <taxon>Bacteria</taxon>
        <taxon>Bacillati</taxon>
        <taxon>Cyanobacteriota</taxon>
        <taxon>Cyanophyceae</taxon>
        <taxon>Nodosilineales</taxon>
        <taxon>Cymatolegaceae</taxon>
        <taxon>Dactylococcopsis</taxon>
    </lineage>
</organism>
<accession>K9YV19</accession>
<dbReference type="HOGENOM" id="CLU_1737523_0_0_3"/>
<evidence type="ECO:0000313" key="2">
    <source>
        <dbReference type="Proteomes" id="UP000010482"/>
    </source>
</evidence>
<reference evidence="1" key="1">
    <citation type="submission" date="2012-04" db="EMBL/GenBank/DDBJ databases">
        <title>Finished genome of Dactylococcopsis salina PCC 8305.</title>
        <authorList>
            <consortium name="US DOE Joint Genome Institute"/>
            <person name="Gugger M."/>
            <person name="Coursin T."/>
            <person name="Rippka R."/>
            <person name="Tandeau De Marsac N."/>
            <person name="Huntemann M."/>
            <person name="Wei C.-L."/>
            <person name="Han J."/>
            <person name="Detter J.C."/>
            <person name="Han C."/>
            <person name="Tapia R."/>
            <person name="Daligault H."/>
            <person name="Chen A."/>
            <person name="Krypides N."/>
            <person name="Mavromatis K."/>
            <person name="Markowitz V."/>
            <person name="Szeto E."/>
            <person name="Ivanova N."/>
            <person name="Ovchinnikova G."/>
            <person name="Pagani I."/>
            <person name="Pati A."/>
            <person name="Goodwin L."/>
            <person name="Peters L."/>
            <person name="Pitluck S."/>
            <person name="Woyke T."/>
            <person name="Kerfeld C."/>
        </authorList>
    </citation>
    <scope>NUCLEOTIDE SEQUENCE [LARGE SCALE GENOMIC DNA]</scope>
    <source>
        <strain evidence="1">PCC 8305</strain>
    </source>
</reference>
<protein>
    <submittedName>
        <fullName evidence="1">Uncharacterized protein</fullName>
    </submittedName>
</protein>
<keyword evidence="2" id="KW-1185">Reference proteome</keyword>